<protein>
    <submittedName>
        <fullName evidence="2">PilZ domain-containing protein</fullName>
    </submittedName>
</protein>
<dbReference type="GO" id="GO:0035438">
    <property type="term" value="F:cyclic-di-GMP binding"/>
    <property type="evidence" value="ECO:0007669"/>
    <property type="project" value="InterPro"/>
</dbReference>
<keyword evidence="3" id="KW-1185">Reference proteome</keyword>
<accession>A0A838L6E9</accession>
<evidence type="ECO:0000259" key="1">
    <source>
        <dbReference type="Pfam" id="PF07238"/>
    </source>
</evidence>
<reference evidence="2 3" key="1">
    <citation type="submission" date="2020-07" db="EMBL/GenBank/DDBJ databases">
        <authorList>
            <person name="Sun Q."/>
        </authorList>
    </citation>
    <scope>NUCLEOTIDE SEQUENCE [LARGE SCALE GENOMIC DNA]</scope>
    <source>
        <strain evidence="2 3">CGMCC 1.13654</strain>
    </source>
</reference>
<dbReference type="Proteomes" id="UP000570166">
    <property type="component" value="Unassembled WGS sequence"/>
</dbReference>
<gene>
    <name evidence="2" type="ORF">HZF05_09250</name>
</gene>
<feature type="domain" description="PilZ" evidence="1">
    <location>
        <begin position="13"/>
        <end position="86"/>
    </location>
</feature>
<dbReference type="AlphaFoldDB" id="A0A838L6E9"/>
<organism evidence="2 3">
    <name type="scientific">Sphingomonas chungangi</name>
    <dbReference type="NCBI Taxonomy" id="2683589"/>
    <lineage>
        <taxon>Bacteria</taxon>
        <taxon>Pseudomonadati</taxon>
        <taxon>Pseudomonadota</taxon>
        <taxon>Alphaproteobacteria</taxon>
        <taxon>Sphingomonadales</taxon>
        <taxon>Sphingomonadaceae</taxon>
        <taxon>Sphingomonas</taxon>
    </lineage>
</organism>
<name>A0A838L6E9_9SPHN</name>
<dbReference type="RefSeq" id="WP_160365785.1">
    <property type="nucleotide sequence ID" value="NZ_JACEIB010000006.1"/>
</dbReference>
<proteinExistence type="predicted"/>
<dbReference type="EMBL" id="JACEIB010000006">
    <property type="protein sequence ID" value="MBA2934285.1"/>
    <property type="molecule type" value="Genomic_DNA"/>
</dbReference>
<comment type="caution">
    <text evidence="2">The sequence shown here is derived from an EMBL/GenBank/DDBJ whole genome shotgun (WGS) entry which is preliminary data.</text>
</comment>
<evidence type="ECO:0000313" key="3">
    <source>
        <dbReference type="Proteomes" id="UP000570166"/>
    </source>
</evidence>
<dbReference type="SUPFAM" id="SSF141371">
    <property type="entry name" value="PilZ domain-like"/>
    <property type="match status" value="1"/>
</dbReference>
<dbReference type="InterPro" id="IPR009875">
    <property type="entry name" value="PilZ_domain"/>
</dbReference>
<dbReference type="Pfam" id="PF07238">
    <property type="entry name" value="PilZ"/>
    <property type="match status" value="1"/>
</dbReference>
<evidence type="ECO:0000313" key="2">
    <source>
        <dbReference type="EMBL" id="MBA2934285.1"/>
    </source>
</evidence>
<sequence length="101" mass="11025">MKAVIQMRREDPRRESRHFAHRDGEIEPVGSDSVPGVVTDLSRSGFRIVVDEPLAPEAVVWLKVGGQGPFMARVVWYDGTAAGCEFAGRLHPNIVAGLLEG</sequence>